<feature type="compositionally biased region" description="Polar residues" evidence="6">
    <location>
        <begin position="614"/>
        <end position="636"/>
    </location>
</feature>
<feature type="region of interest" description="Disordered" evidence="6">
    <location>
        <begin position="592"/>
        <end position="671"/>
    </location>
</feature>
<feature type="domain" description="MBD" evidence="7">
    <location>
        <begin position="190"/>
        <end position="262"/>
    </location>
</feature>
<evidence type="ECO:0000256" key="1">
    <source>
        <dbReference type="ARBA" id="ARBA00004123"/>
    </source>
</evidence>
<sequence>MAAKNSTTWPPPGWKAAVEVKNGRKTKYYINVKSGQKLYSKTEVISCLKSVSISSEKSQTTNQLSKISSGKKDSQIVQDANKFPEWLPDGWTMEWKIRNSGSRKGTTYKCYMDPSTGSKFYSKPEVSRYLKSTQHSASLTGSKKTGISMHAFSNGSVDPLSDKRPASTLKVSQSPKAHKGKNHLSKKKKVVIERTVDEGLPPGWIKEIRIKGTGNQRRKDTFYTNLATGHVFCSRVAVRRYLETGVLSRYGFKRMDGGTSEGTAECKISGSIDPLSDKRSASKPEVTQDQKIHEQNNHLSEKSKVVVERTVDEVLPPGWIKETRIRGTGPQCRRDSIYINPATGYVFRSRVGVLRYLETGVLSRHAYKRKNSGSSDELADCMISSPSAKRRKTKTTQSAARECLFAGGSSEEQAGETERGRVPSTNTVEDQTIKQGPPTEVSGAPKTTPLQKNRAADENDHDFAPKRISSKKKLRSFKENQGDELSEKMVLAPVVPSDDSQEKCSVESTVGKSTENKAIYKGKGSAQNKPLDNGIENCSISRAKISKSKSKNRKESRKDLISPCRSSKRLAGIEAEPVTSSVPLKRALRAHRASDKVEAATPSLGSLPTGLTAEKSQQVDINPQKQLATPASCSKDPTNKETMGEIENPSKNLNDKKPSVGHPLAEGPSTTLETNVQPESHFYFPALWSDPCLEFAYKTLTGAIPFDENLDYVQHQLHTSAQNDSSFSAVPGISSSPSFFPDDAPLQFDMSGNPVSGQPSQTKPPFSLLRDQSFPDGPKI</sequence>
<accession>A0AAD3SEW0</accession>
<feature type="compositionally biased region" description="Basic and acidic residues" evidence="6">
    <location>
        <begin position="275"/>
        <end position="301"/>
    </location>
</feature>
<dbReference type="PROSITE" id="PS50982">
    <property type="entry name" value="MBD"/>
    <property type="match status" value="3"/>
</dbReference>
<feature type="region of interest" description="Disordered" evidence="6">
    <location>
        <begin position="723"/>
        <end position="780"/>
    </location>
</feature>
<evidence type="ECO:0000313" key="9">
    <source>
        <dbReference type="Proteomes" id="UP001279734"/>
    </source>
</evidence>
<evidence type="ECO:0000256" key="3">
    <source>
        <dbReference type="ARBA" id="ARBA00023125"/>
    </source>
</evidence>
<evidence type="ECO:0000256" key="2">
    <source>
        <dbReference type="ARBA" id="ARBA00023015"/>
    </source>
</evidence>
<feature type="region of interest" description="Disordered" evidence="6">
    <location>
        <begin position="154"/>
        <end position="187"/>
    </location>
</feature>
<dbReference type="PANTHER" id="PTHR34067">
    <property type="entry name" value="OS04G0193200 PROTEIN"/>
    <property type="match status" value="1"/>
</dbReference>
<keyword evidence="9" id="KW-1185">Reference proteome</keyword>
<keyword evidence="5" id="KW-0539">Nucleus</keyword>
<comment type="subcellular location">
    <subcellularLocation>
        <location evidence="1">Nucleus</location>
    </subcellularLocation>
</comment>
<protein>
    <recommendedName>
        <fullName evidence="7">MBD domain-containing protein</fullName>
    </recommendedName>
</protein>
<organism evidence="8 9">
    <name type="scientific">Nepenthes gracilis</name>
    <name type="common">Slender pitcher plant</name>
    <dbReference type="NCBI Taxonomy" id="150966"/>
    <lineage>
        <taxon>Eukaryota</taxon>
        <taxon>Viridiplantae</taxon>
        <taxon>Streptophyta</taxon>
        <taxon>Embryophyta</taxon>
        <taxon>Tracheophyta</taxon>
        <taxon>Spermatophyta</taxon>
        <taxon>Magnoliopsida</taxon>
        <taxon>eudicotyledons</taxon>
        <taxon>Gunneridae</taxon>
        <taxon>Pentapetalae</taxon>
        <taxon>Caryophyllales</taxon>
        <taxon>Nepenthaceae</taxon>
        <taxon>Nepenthes</taxon>
    </lineage>
</organism>
<dbReference type="Proteomes" id="UP001279734">
    <property type="component" value="Unassembled WGS sequence"/>
</dbReference>
<evidence type="ECO:0000313" key="8">
    <source>
        <dbReference type="EMBL" id="GMH09415.1"/>
    </source>
</evidence>
<feature type="compositionally biased region" description="Basic residues" evidence="6">
    <location>
        <begin position="176"/>
        <end position="187"/>
    </location>
</feature>
<reference evidence="8" key="1">
    <citation type="submission" date="2023-05" db="EMBL/GenBank/DDBJ databases">
        <title>Nepenthes gracilis genome sequencing.</title>
        <authorList>
            <person name="Fukushima K."/>
        </authorList>
    </citation>
    <scope>NUCLEOTIDE SEQUENCE</scope>
    <source>
        <strain evidence="8">SING2019-196</strain>
    </source>
</reference>
<feature type="domain" description="MBD" evidence="7">
    <location>
        <begin position="77"/>
        <end position="157"/>
    </location>
</feature>
<dbReference type="PANTHER" id="PTHR34067:SF20">
    <property type="entry name" value="OS08G0206700 PROTEIN"/>
    <property type="match status" value="1"/>
</dbReference>
<feature type="domain" description="MBD" evidence="7">
    <location>
        <begin position="305"/>
        <end position="378"/>
    </location>
</feature>
<feature type="compositionally biased region" description="Basic and acidic residues" evidence="6">
    <location>
        <begin position="476"/>
        <end position="487"/>
    </location>
</feature>
<dbReference type="Gene3D" id="3.30.890.10">
    <property type="entry name" value="Methyl-cpg-binding Protein 2, Chain A"/>
    <property type="match status" value="4"/>
</dbReference>
<dbReference type="AlphaFoldDB" id="A0AAD3SEW0"/>
<feature type="region of interest" description="Disordered" evidence="6">
    <location>
        <begin position="258"/>
        <end position="301"/>
    </location>
</feature>
<gene>
    <name evidence="8" type="ORF">Nepgr_011256</name>
</gene>
<keyword evidence="4" id="KW-0804">Transcription</keyword>
<dbReference type="SUPFAM" id="SSF54171">
    <property type="entry name" value="DNA-binding domain"/>
    <property type="match status" value="4"/>
</dbReference>
<dbReference type="CDD" id="cd00122">
    <property type="entry name" value="MBD"/>
    <property type="match status" value="1"/>
</dbReference>
<feature type="region of interest" description="Disordered" evidence="6">
    <location>
        <begin position="405"/>
        <end position="579"/>
    </location>
</feature>
<dbReference type="InterPro" id="IPR001739">
    <property type="entry name" value="Methyl_CpG_DNA-bd"/>
</dbReference>
<feature type="compositionally biased region" description="Polar residues" evidence="6">
    <location>
        <begin position="423"/>
        <end position="434"/>
    </location>
</feature>
<dbReference type="GO" id="GO:0005634">
    <property type="term" value="C:nucleus"/>
    <property type="evidence" value="ECO:0007669"/>
    <property type="project" value="UniProtKB-SubCell"/>
</dbReference>
<feature type="compositionally biased region" description="Basic residues" evidence="6">
    <location>
        <begin position="544"/>
        <end position="555"/>
    </location>
</feature>
<evidence type="ECO:0000256" key="6">
    <source>
        <dbReference type="SAM" id="MobiDB-lite"/>
    </source>
</evidence>
<keyword evidence="3" id="KW-0238">DNA-binding</keyword>
<feature type="compositionally biased region" description="Basic and acidic residues" evidence="6">
    <location>
        <begin position="454"/>
        <end position="465"/>
    </location>
</feature>
<dbReference type="Pfam" id="PF01429">
    <property type="entry name" value="MBD"/>
    <property type="match status" value="2"/>
</dbReference>
<comment type="caution">
    <text evidence="8">The sequence shown here is derived from an EMBL/GenBank/DDBJ whole genome shotgun (WGS) entry which is preliminary data.</text>
</comment>
<dbReference type="InterPro" id="IPR038945">
    <property type="entry name" value="MBD13-like"/>
</dbReference>
<proteinExistence type="predicted"/>
<keyword evidence="2" id="KW-0805">Transcription regulation</keyword>
<evidence type="ECO:0000256" key="4">
    <source>
        <dbReference type="ARBA" id="ARBA00023163"/>
    </source>
</evidence>
<name>A0AAD3SEW0_NEPGR</name>
<evidence type="ECO:0000256" key="5">
    <source>
        <dbReference type="ARBA" id="ARBA00023242"/>
    </source>
</evidence>
<dbReference type="InterPro" id="IPR016177">
    <property type="entry name" value="DNA-bd_dom_sf"/>
</dbReference>
<feature type="compositionally biased region" description="Low complexity" evidence="6">
    <location>
        <begin position="734"/>
        <end position="743"/>
    </location>
</feature>
<evidence type="ECO:0000259" key="7">
    <source>
        <dbReference type="PROSITE" id="PS50982"/>
    </source>
</evidence>
<feature type="compositionally biased region" description="Polar residues" evidence="6">
    <location>
        <begin position="753"/>
        <end position="764"/>
    </location>
</feature>
<dbReference type="GO" id="GO:0003677">
    <property type="term" value="F:DNA binding"/>
    <property type="evidence" value="ECO:0007669"/>
    <property type="project" value="UniProtKB-KW"/>
</dbReference>
<dbReference type="EMBL" id="BSYO01000009">
    <property type="protein sequence ID" value="GMH09415.1"/>
    <property type="molecule type" value="Genomic_DNA"/>
</dbReference>